<keyword evidence="5" id="KW-1185">Reference proteome</keyword>
<dbReference type="Gene3D" id="2.60.40.10">
    <property type="entry name" value="Immunoglobulins"/>
    <property type="match status" value="1"/>
</dbReference>
<proteinExistence type="predicted"/>
<dbReference type="InterPro" id="IPR013783">
    <property type="entry name" value="Ig-like_fold"/>
</dbReference>
<evidence type="ECO:0000259" key="3">
    <source>
        <dbReference type="PROSITE" id="PS50853"/>
    </source>
</evidence>
<dbReference type="InterPro" id="IPR003961">
    <property type="entry name" value="FN3_dom"/>
</dbReference>
<comment type="caution">
    <text evidence="4">The sequence shown here is derived from an EMBL/GenBank/DDBJ whole genome shotgun (WGS) entry which is preliminary data.</text>
</comment>
<protein>
    <recommendedName>
        <fullName evidence="3">Fibronectin type-III domain-containing protein</fullName>
    </recommendedName>
</protein>
<feature type="region of interest" description="Disordered" evidence="2">
    <location>
        <begin position="837"/>
        <end position="893"/>
    </location>
</feature>
<dbReference type="PANTHER" id="PTHR32097">
    <property type="entry name" value="CAMP-BINDING PROTEIN 1-RELATED"/>
    <property type="match status" value="1"/>
</dbReference>
<dbReference type="SUPFAM" id="SSF49265">
    <property type="entry name" value="Fibronectin type III"/>
    <property type="match status" value="2"/>
</dbReference>
<dbReference type="PROSITE" id="PS50853">
    <property type="entry name" value="FN3"/>
    <property type="match status" value="1"/>
</dbReference>
<accession>A0AA36IYG0</accession>
<dbReference type="Pfam" id="PF00041">
    <property type="entry name" value="fn3"/>
    <property type="match status" value="1"/>
</dbReference>
<dbReference type="Proteomes" id="UP001178507">
    <property type="component" value="Unassembled WGS sequence"/>
</dbReference>
<feature type="domain" description="Fibronectin type-III" evidence="3">
    <location>
        <begin position="684"/>
        <end position="783"/>
    </location>
</feature>
<reference evidence="4" key="1">
    <citation type="submission" date="2023-08" db="EMBL/GenBank/DDBJ databases">
        <authorList>
            <person name="Chen Y."/>
            <person name="Shah S."/>
            <person name="Dougan E. K."/>
            <person name="Thang M."/>
            <person name="Chan C."/>
        </authorList>
    </citation>
    <scope>NUCLEOTIDE SEQUENCE</scope>
</reference>
<dbReference type="Gene3D" id="2.60.60.30">
    <property type="entry name" value="sav2460 like domains"/>
    <property type="match status" value="2"/>
</dbReference>
<dbReference type="EMBL" id="CAUJNA010003068">
    <property type="protein sequence ID" value="CAJ1395154.1"/>
    <property type="molecule type" value="Genomic_DNA"/>
</dbReference>
<dbReference type="CDD" id="cd00063">
    <property type="entry name" value="FN3"/>
    <property type="match status" value="1"/>
</dbReference>
<feature type="compositionally biased region" description="Basic and acidic residues" evidence="2">
    <location>
        <begin position="866"/>
        <end position="886"/>
    </location>
</feature>
<dbReference type="SMART" id="SM00060">
    <property type="entry name" value="FN3"/>
    <property type="match status" value="2"/>
</dbReference>
<evidence type="ECO:0000256" key="2">
    <source>
        <dbReference type="SAM" id="MobiDB-lite"/>
    </source>
</evidence>
<sequence>MPTCFQHFCAEWRRARRVLQVHSLDLETRRELASVLAADHVVGCDGPLSEKYGIGFWHADFDESASARIWLAQTGTHAVSNDEVETNDGDAEHELIAKDKLRNRSGVLSAMKGFAGRMRKLDVERESTFSWSQAVANIPKVVPLEQTLLFRNPEHPMATFPEECSKEEFVALMKKSLVAERLFAEGVGPSQKNDEQPIAYTHDAEDLYEALLIHQQICRRTTSPTLQLGRVMDELVKRWTILTKFRQLIERDTATISTFIQTYFVIPKVKHIDSTEIYHFFRGGSGGPGPRDISVEEVLSALDEDGDAKVDLQECQRQLGLISPPRPSLMELGSQLELKHGLGRSAISGPLSNPAALFEHLCTVEKVSPPPEDVARLFRALNAGKGNKEISTESLSHLLRQPPLEVQWGVEVHTIPALYDALACRMLTMERSRQKEAILPAEAFVQGDVPDRSELARRFGQLWDTYASSLVGGVSSQTAAKYRDHCYHRYEAHADQIAIWRSNHSGELRRGQMVSVHKSLFPSIGDVITTASCRLVAGQTCIVRYRLQGVCSYFGPGHTVMKDEREPVPWPVPRKVLGDTPFIALVPPGLSYCAAGGGGFYLGHQAFNNVDPNLRADLPKSSDGQPQLLGHVEMSMPSLIRASRGTGKASKSQNFELRLFCSSKQRIIGCIGEPVRLTVWNQNPPPPLESLQIRCEGRNVTLRWNALDLSDLPKESQPDNLRVLLKTSNMEDTIVLKPEVTEHEFQDLTPDTEYEFRVRAENVAGSGRDVVAHCRINASCPAPHQLIAASIGTAQVELEFTRPSKIGNEATKDAFQIKAEAIQKYVATLRVVDEVQVETRPEGSEASSPRSVSRSDTSRSVSVKKATKEKPKRDASEDHSRERHCQWEPSSVTEDKARGMIQATLPGLRPDTRYSLAGLCAVNSVGAGACCPTLEFWTIPLIPRVERVRVRQGQVLLALSETGGSFVHNYEVSILKEGVPETDEVTWTVPQTTLISDADGEKEVIVPQPELPLPFSEMPVAESAQKHHLRLRACNAGGWSEWSQFFSTVSISRQQGADLAEAAIVEAISSPSIEQLEQVLRASKGIEFQDYKYVHEAKALLLRLREVKNALAEAMKARNPDQLREALQAAVEAKLQGVDKAIALLEKLDSVVERLDTAKGLAPLKEAIQAAETARLPEDIVIVARERLEQREAAQEGLERAMEAARVPDLLEALKVAEGMDLPAEPEARERVELLGQTQDALQKAMNTKVIPDLSAALTLASKAGLKEHQMIHEARALLTKLMNRRETVKKELEKAVKFRHPGKLKMTIMSARLAQVSLKRIVDAENVRKKVEELLEAMTDAAGIEQREETLKAAVEYSIPAELLKKFEIELEELKNLHAAIRQGDPEGLRECIEKCEELGIKVVELLEARVLYRDWAAACEKIDVEATVERVEQLRSALKAAKDLGVNALVLTKGNDALRHLERRIKTEQELAEAVHMRKLEVIAHCTKQACDAGAHDHPLVTRAHGLLEVLQTKRDRLGAASDRAELHLLNETLDLAVAAPALPDSETSAAFGKLRALRKKEQIQLAAGLRAAKEAKDFRTGGALLARVRRAKEVDVEVEPEYMANTEWMRIAEIEQREGFEKDILEEKAASKMLAAVDKAPAPEPLATFVLPNSVIVGSMKVLFEPAGSQICILPREIVEATLVVNLETGLGALDISRAVSPRELQRMEGEAIIQQCLGVIRKLIGSGDEVRCLRDIQYVSWDPGETTKPLRGSLQMPVALYIRRDHRGLEVAAAICKRCHVGADLWQSVWTLPTGKTGPLDLCTMPDSETEDCSMKLRREDADDISASLSEDLASSLVYSARNRAQLSAKQLADYTRSVRARVLRAVHVEFNWTYPKGIFDSLTASCVLFDQEKALDIIDDHGSQAFKYNIVGTGPYGPARPHSARDRIRSASDAKVRISPVSSLGEVSNATIRQGKQTLEVRLDMVPPSVSDLLFVISPTDSRDLSKFTALQCTLVDAESGEIFADVLGEQAQTGDECAVLLSIYRLDDGLWHVNKINSFGAGSHRDYRGILAKLLHLGYPRNVAMKNLVPPVLGCIQKELDIDHPVKETLVHVTDKHALEMGYAVELTGDEKNDTPRMLEHLAGMTFPRAVAQMLHETTVQRISDRQLTLNQASFGDAWKLGFDFSWTFPVPEQEDEEDPTNYYLDATCVVFEGQALRELVDYRGAHGVRWVMNGVLDYRGYWVGQMPIGDASGGAVHHAGGSMNYAARDEGKTSMQVEFQKLPEGVTDVFLVLSSHTTPMSQFSDITLQVKDVDHPGHRVSDVFELVPSVEKDSALVVCRCSRTGMTMAEEPIWSLEMLSVSAGGHAMDYRPVLQSLYAIQAATRSGRHIQWPCKGVSQRRPSIQDKLPRLPTARLMPSPAEGEELTFVHPGTAPPTPRPGILPRLGWKGLDIQQADLGEATVHKRGSTS</sequence>
<evidence type="ECO:0000256" key="1">
    <source>
        <dbReference type="SAM" id="Coils"/>
    </source>
</evidence>
<gene>
    <name evidence="4" type="ORF">EVOR1521_LOCUS19650</name>
</gene>
<dbReference type="InterPro" id="IPR051324">
    <property type="entry name" value="Stress/Tellurium_Resist"/>
</dbReference>
<dbReference type="PANTHER" id="PTHR32097:SF17">
    <property type="entry name" value="CAMP-BINDING PROTEIN 1-RELATED"/>
    <property type="match status" value="1"/>
</dbReference>
<keyword evidence="1" id="KW-0175">Coiled coil</keyword>
<evidence type="ECO:0000313" key="5">
    <source>
        <dbReference type="Proteomes" id="UP001178507"/>
    </source>
</evidence>
<feature type="compositionally biased region" description="Low complexity" evidence="2">
    <location>
        <begin position="844"/>
        <end position="863"/>
    </location>
</feature>
<feature type="coiled-coil region" evidence="1">
    <location>
        <begin position="1322"/>
        <end position="1385"/>
    </location>
</feature>
<dbReference type="InterPro" id="IPR036116">
    <property type="entry name" value="FN3_sf"/>
</dbReference>
<name>A0AA36IYG0_9DINO</name>
<organism evidence="4 5">
    <name type="scientific">Effrenium voratum</name>
    <dbReference type="NCBI Taxonomy" id="2562239"/>
    <lineage>
        <taxon>Eukaryota</taxon>
        <taxon>Sar</taxon>
        <taxon>Alveolata</taxon>
        <taxon>Dinophyceae</taxon>
        <taxon>Suessiales</taxon>
        <taxon>Symbiodiniaceae</taxon>
        <taxon>Effrenium</taxon>
    </lineage>
</organism>
<evidence type="ECO:0000313" key="4">
    <source>
        <dbReference type="EMBL" id="CAJ1395154.1"/>
    </source>
</evidence>